<name>A0A061S1J9_9CHLO</name>
<dbReference type="AlphaFoldDB" id="A0A061S1J9"/>
<protein>
    <submittedName>
        <fullName evidence="1">Uncharacterized protein</fullName>
    </submittedName>
</protein>
<evidence type="ECO:0000313" key="1">
    <source>
        <dbReference type="EMBL" id="JAC76800.1"/>
    </source>
</evidence>
<accession>A0A061S1J9</accession>
<feature type="non-terminal residue" evidence="1">
    <location>
        <position position="70"/>
    </location>
</feature>
<reference evidence="1" key="1">
    <citation type="submission" date="2014-05" db="EMBL/GenBank/DDBJ databases">
        <title>The transcriptome of the halophilic microalga Tetraselmis sp. GSL018 isolated from the Great Salt Lake, Utah.</title>
        <authorList>
            <person name="Jinkerson R.E."/>
            <person name="D'Adamo S."/>
            <person name="Posewitz M.C."/>
        </authorList>
    </citation>
    <scope>NUCLEOTIDE SEQUENCE</scope>
    <source>
        <strain evidence="1">GSL018</strain>
    </source>
</reference>
<gene>
    <name evidence="1" type="ORF">TSPGSL018_19225</name>
</gene>
<proteinExistence type="predicted"/>
<sequence>MASPLARQRLRISCQPNNCTSARADRCPTPLAGALGQTRDRGPPSLPLQPLTSRAAVRCLHRCKRPLADR</sequence>
<organism evidence="1">
    <name type="scientific">Tetraselmis sp. GSL018</name>
    <dbReference type="NCBI Taxonomy" id="582737"/>
    <lineage>
        <taxon>Eukaryota</taxon>
        <taxon>Viridiplantae</taxon>
        <taxon>Chlorophyta</taxon>
        <taxon>core chlorophytes</taxon>
        <taxon>Chlorodendrophyceae</taxon>
        <taxon>Chlorodendrales</taxon>
        <taxon>Chlorodendraceae</taxon>
        <taxon>Tetraselmis</taxon>
    </lineage>
</organism>
<dbReference type="EMBL" id="GBEZ01008759">
    <property type="protein sequence ID" value="JAC76800.1"/>
    <property type="molecule type" value="Transcribed_RNA"/>
</dbReference>